<organism evidence="11 12">
    <name type="scientific">Arcanobacterium phocisimile</name>
    <dbReference type="NCBI Taxonomy" id="1302235"/>
    <lineage>
        <taxon>Bacteria</taxon>
        <taxon>Bacillati</taxon>
        <taxon>Actinomycetota</taxon>
        <taxon>Actinomycetes</taxon>
        <taxon>Actinomycetales</taxon>
        <taxon>Actinomycetaceae</taxon>
        <taxon>Arcanobacterium</taxon>
    </lineage>
</organism>
<sequence length="126" mass="13970">MEFIIIIIVMLAFLMFTSRSARKAQQKQQELRDQAVVVGNNVVTASGFFGRIVDIDGDAVTLESPSGDETVWMRSAIMSQMDIPLATADEDETYDTDSDLSHEASQSETFIEEEPESSDNQGSAWK</sequence>
<comment type="similarity">
    <text evidence="2">Belongs to the YajC family.</text>
</comment>
<proteinExistence type="inferred from homology"/>
<evidence type="ECO:0000256" key="7">
    <source>
        <dbReference type="ARBA" id="ARBA00022989"/>
    </source>
</evidence>
<reference evidence="11 12" key="1">
    <citation type="submission" date="2021-02" db="EMBL/GenBank/DDBJ databases">
        <title>Complete Genome Sequence of Arcanobacterium phocisimile strain DSM 26142T from a harbour seal.</title>
        <authorList>
            <person name="Borowiak M."/>
            <person name="Alssahen M."/>
            <person name="Malorny B."/>
            <person name="Laemmler C."/>
            <person name="Siebert U."/>
            <person name="Ploetz M."/>
            <person name="Abdulmawjood A."/>
        </authorList>
    </citation>
    <scope>NUCLEOTIDE SEQUENCE [LARGE SCALE GENOMIC DNA]</scope>
    <source>
        <strain evidence="11 12">DSM 26142</strain>
    </source>
</reference>
<keyword evidence="4" id="KW-1003">Cell membrane</keyword>
<keyword evidence="6" id="KW-0653">Protein transport</keyword>
<keyword evidence="3" id="KW-0813">Transport</keyword>
<feature type="region of interest" description="Disordered" evidence="10">
    <location>
        <begin position="85"/>
        <end position="126"/>
    </location>
</feature>
<name>A0ABX7ILC6_9ACTO</name>
<keyword evidence="5" id="KW-0812">Transmembrane</keyword>
<keyword evidence="8" id="KW-0811">Translocation</keyword>
<keyword evidence="12" id="KW-1185">Reference proteome</keyword>
<dbReference type="EMBL" id="CP070228">
    <property type="protein sequence ID" value="QRV02915.1"/>
    <property type="molecule type" value="Genomic_DNA"/>
</dbReference>
<evidence type="ECO:0000256" key="10">
    <source>
        <dbReference type="SAM" id="MobiDB-lite"/>
    </source>
</evidence>
<feature type="compositionally biased region" description="Acidic residues" evidence="10">
    <location>
        <begin position="88"/>
        <end position="98"/>
    </location>
</feature>
<dbReference type="Proteomes" id="UP000602653">
    <property type="component" value="Chromosome"/>
</dbReference>
<gene>
    <name evidence="11" type="primary">yajC</name>
    <name evidence="11" type="ORF">JTE88_04145</name>
</gene>
<evidence type="ECO:0000256" key="3">
    <source>
        <dbReference type="ARBA" id="ARBA00022448"/>
    </source>
</evidence>
<evidence type="ECO:0000256" key="2">
    <source>
        <dbReference type="ARBA" id="ARBA00006742"/>
    </source>
</evidence>
<dbReference type="RefSeq" id="WP_204425578.1">
    <property type="nucleotide sequence ID" value="NZ_CP070228.1"/>
</dbReference>
<evidence type="ECO:0000256" key="5">
    <source>
        <dbReference type="ARBA" id="ARBA00022692"/>
    </source>
</evidence>
<evidence type="ECO:0000313" key="12">
    <source>
        <dbReference type="Proteomes" id="UP000602653"/>
    </source>
</evidence>
<dbReference type="Pfam" id="PF02699">
    <property type="entry name" value="YajC"/>
    <property type="match status" value="1"/>
</dbReference>
<evidence type="ECO:0000313" key="11">
    <source>
        <dbReference type="EMBL" id="QRV02915.1"/>
    </source>
</evidence>
<accession>A0ABX7ILC6</accession>
<dbReference type="PANTHER" id="PTHR33909">
    <property type="entry name" value="SEC TRANSLOCON ACCESSORY COMPLEX SUBUNIT YAJC"/>
    <property type="match status" value="1"/>
</dbReference>
<comment type="subcellular location">
    <subcellularLocation>
        <location evidence="1">Cell membrane</location>
        <topology evidence="1">Single-pass membrane protein</topology>
    </subcellularLocation>
</comment>
<evidence type="ECO:0000256" key="1">
    <source>
        <dbReference type="ARBA" id="ARBA00004162"/>
    </source>
</evidence>
<evidence type="ECO:0000256" key="6">
    <source>
        <dbReference type="ARBA" id="ARBA00022927"/>
    </source>
</evidence>
<dbReference type="NCBIfam" id="TIGR00739">
    <property type="entry name" value="yajC"/>
    <property type="match status" value="1"/>
</dbReference>
<dbReference type="InterPro" id="IPR003849">
    <property type="entry name" value="Preprotein_translocase_YajC"/>
</dbReference>
<evidence type="ECO:0000256" key="9">
    <source>
        <dbReference type="ARBA" id="ARBA00023136"/>
    </source>
</evidence>
<dbReference type="PANTHER" id="PTHR33909:SF1">
    <property type="entry name" value="SEC TRANSLOCON ACCESSORY COMPLEX SUBUNIT YAJC"/>
    <property type="match status" value="1"/>
</dbReference>
<keyword evidence="7" id="KW-1133">Transmembrane helix</keyword>
<evidence type="ECO:0000256" key="8">
    <source>
        <dbReference type="ARBA" id="ARBA00023010"/>
    </source>
</evidence>
<dbReference type="SMART" id="SM01323">
    <property type="entry name" value="YajC"/>
    <property type="match status" value="1"/>
</dbReference>
<keyword evidence="9" id="KW-0472">Membrane</keyword>
<protein>
    <submittedName>
        <fullName evidence="11">Preprotein translocase subunit YajC</fullName>
    </submittedName>
</protein>
<evidence type="ECO:0000256" key="4">
    <source>
        <dbReference type="ARBA" id="ARBA00022475"/>
    </source>
</evidence>